<dbReference type="Gene3D" id="3.80.10.10">
    <property type="entry name" value="Ribonuclease Inhibitor"/>
    <property type="match status" value="1"/>
</dbReference>
<evidence type="ECO:0000256" key="5">
    <source>
        <dbReference type="ARBA" id="ARBA00022692"/>
    </source>
</evidence>
<evidence type="ECO:0000256" key="7">
    <source>
        <dbReference type="ARBA" id="ARBA00022989"/>
    </source>
</evidence>
<keyword evidence="7 11" id="KW-1133">Transmembrane helix</keyword>
<dbReference type="PANTHER" id="PTHR27004:SF460">
    <property type="entry name" value="RECEPTOR-LIKE PROTEIN 33"/>
    <property type="match status" value="1"/>
</dbReference>
<organism evidence="12 13">
    <name type="scientific">Dipteronia dyeriana</name>
    <dbReference type="NCBI Taxonomy" id="168575"/>
    <lineage>
        <taxon>Eukaryota</taxon>
        <taxon>Viridiplantae</taxon>
        <taxon>Streptophyta</taxon>
        <taxon>Embryophyta</taxon>
        <taxon>Tracheophyta</taxon>
        <taxon>Spermatophyta</taxon>
        <taxon>Magnoliopsida</taxon>
        <taxon>eudicotyledons</taxon>
        <taxon>Gunneridae</taxon>
        <taxon>Pentapetalae</taxon>
        <taxon>rosids</taxon>
        <taxon>malvids</taxon>
        <taxon>Sapindales</taxon>
        <taxon>Sapindaceae</taxon>
        <taxon>Hippocastanoideae</taxon>
        <taxon>Acereae</taxon>
        <taxon>Dipteronia</taxon>
    </lineage>
</organism>
<dbReference type="InterPro" id="IPR032675">
    <property type="entry name" value="LRR_dom_sf"/>
</dbReference>
<keyword evidence="10" id="KW-0325">Glycoprotein</keyword>
<dbReference type="GO" id="GO:0005886">
    <property type="term" value="C:plasma membrane"/>
    <property type="evidence" value="ECO:0007669"/>
    <property type="project" value="UniProtKB-SubCell"/>
</dbReference>
<evidence type="ECO:0000256" key="1">
    <source>
        <dbReference type="ARBA" id="ARBA00004251"/>
    </source>
</evidence>
<evidence type="ECO:0000256" key="6">
    <source>
        <dbReference type="ARBA" id="ARBA00022737"/>
    </source>
</evidence>
<evidence type="ECO:0000256" key="2">
    <source>
        <dbReference type="ARBA" id="ARBA00009592"/>
    </source>
</evidence>
<keyword evidence="3" id="KW-1003">Cell membrane</keyword>
<evidence type="ECO:0000256" key="4">
    <source>
        <dbReference type="ARBA" id="ARBA00022614"/>
    </source>
</evidence>
<keyword evidence="13" id="KW-1185">Reference proteome</keyword>
<keyword evidence="6" id="KW-0677">Repeat</keyword>
<dbReference type="EMBL" id="JANJYI010000003">
    <property type="protein sequence ID" value="KAK2655738.1"/>
    <property type="molecule type" value="Genomic_DNA"/>
</dbReference>
<evidence type="ECO:0000256" key="3">
    <source>
        <dbReference type="ARBA" id="ARBA00022475"/>
    </source>
</evidence>
<evidence type="ECO:0000256" key="11">
    <source>
        <dbReference type="SAM" id="Phobius"/>
    </source>
</evidence>
<accession>A0AAE0CM91</accession>
<dbReference type="AlphaFoldDB" id="A0AAE0CM91"/>
<comment type="similarity">
    <text evidence="2">Belongs to the RLP family.</text>
</comment>
<feature type="transmembrane region" description="Helical" evidence="11">
    <location>
        <begin position="155"/>
        <end position="176"/>
    </location>
</feature>
<comment type="subcellular location">
    <subcellularLocation>
        <location evidence="1">Cell membrane</location>
        <topology evidence="1">Single-pass type I membrane protein</topology>
    </subcellularLocation>
</comment>
<evidence type="ECO:0000313" key="12">
    <source>
        <dbReference type="EMBL" id="KAK2655738.1"/>
    </source>
</evidence>
<name>A0AAE0CM91_9ROSI</name>
<dbReference type="InterPro" id="IPR001611">
    <property type="entry name" value="Leu-rich_rpt"/>
</dbReference>
<reference evidence="12" key="1">
    <citation type="journal article" date="2023" name="Plant J.">
        <title>Genome sequences and population genomics provide insights into the demographic history, inbreeding, and mutation load of two 'living fossil' tree species of Dipteronia.</title>
        <authorList>
            <person name="Feng Y."/>
            <person name="Comes H.P."/>
            <person name="Chen J."/>
            <person name="Zhu S."/>
            <person name="Lu R."/>
            <person name="Zhang X."/>
            <person name="Li P."/>
            <person name="Qiu J."/>
            <person name="Olsen K.M."/>
            <person name="Qiu Y."/>
        </authorList>
    </citation>
    <scope>NUCLEOTIDE SEQUENCE</scope>
    <source>
        <strain evidence="12">KIB01</strain>
    </source>
</reference>
<dbReference type="Pfam" id="PF00560">
    <property type="entry name" value="LRR_1"/>
    <property type="match status" value="1"/>
</dbReference>
<keyword evidence="4" id="KW-0433">Leucine-rich repeat</keyword>
<gene>
    <name evidence="12" type="ORF">Ddye_008790</name>
</gene>
<evidence type="ECO:0000256" key="9">
    <source>
        <dbReference type="ARBA" id="ARBA00023170"/>
    </source>
</evidence>
<dbReference type="Proteomes" id="UP001280121">
    <property type="component" value="Unassembled WGS sequence"/>
</dbReference>
<dbReference type="PANTHER" id="PTHR27004">
    <property type="entry name" value="RECEPTOR-LIKE PROTEIN 12 ISOFORM X1"/>
    <property type="match status" value="1"/>
</dbReference>
<evidence type="ECO:0000256" key="8">
    <source>
        <dbReference type="ARBA" id="ARBA00023136"/>
    </source>
</evidence>
<evidence type="ECO:0000313" key="13">
    <source>
        <dbReference type="Proteomes" id="UP001280121"/>
    </source>
</evidence>
<sequence length="207" mass="22938">MPTEYYYFRINKSSYGYCLTVNIEGVNMKYEKISNTCMGILLSNKFTGEIPASIASLKVLQAQNLSNNDLGGHIPSSLGNFTTLESLDPSYNKLSGEIPQQLAVLTVSHNNLVGLVPHGNQFDTLDNSSFDGNPGSCRKPLSRKCENSEALESPFVSGWNIVLLGYASGLIVGLVLGQEFYVRKHEWSVKFFGERFKRIKGQRGRSN</sequence>
<keyword evidence="5 11" id="KW-0812">Transmembrane</keyword>
<dbReference type="SUPFAM" id="SSF52058">
    <property type="entry name" value="L domain-like"/>
    <property type="match status" value="1"/>
</dbReference>
<evidence type="ECO:0008006" key="14">
    <source>
        <dbReference type="Google" id="ProtNLM"/>
    </source>
</evidence>
<keyword evidence="9" id="KW-0675">Receptor</keyword>
<comment type="caution">
    <text evidence="12">The sequence shown here is derived from an EMBL/GenBank/DDBJ whole genome shotgun (WGS) entry which is preliminary data.</text>
</comment>
<protein>
    <recommendedName>
        <fullName evidence="14">Receptor-like protein 12</fullName>
    </recommendedName>
</protein>
<proteinExistence type="inferred from homology"/>
<keyword evidence="8 11" id="KW-0472">Membrane</keyword>
<evidence type="ECO:0000256" key="10">
    <source>
        <dbReference type="ARBA" id="ARBA00023180"/>
    </source>
</evidence>